<dbReference type="RefSeq" id="XP_027612689.1">
    <property type="nucleotide sequence ID" value="XM_027756888.1"/>
</dbReference>
<accession>A0A401GHV6</accession>
<reference evidence="2 3" key="1">
    <citation type="journal article" date="2018" name="Sci. Rep.">
        <title>Genome sequence of the cauliflower mushroom Sparassis crispa (Hanabiratake) and its association with beneficial usage.</title>
        <authorList>
            <person name="Kiyama R."/>
            <person name="Furutani Y."/>
            <person name="Kawaguchi K."/>
            <person name="Nakanishi T."/>
        </authorList>
    </citation>
    <scope>NUCLEOTIDE SEQUENCE [LARGE SCALE GENOMIC DNA]</scope>
</reference>
<feature type="domain" description="DUF7770" evidence="1">
    <location>
        <begin position="22"/>
        <end position="168"/>
    </location>
</feature>
<organism evidence="2 3">
    <name type="scientific">Sparassis crispa</name>
    <dbReference type="NCBI Taxonomy" id="139825"/>
    <lineage>
        <taxon>Eukaryota</taxon>
        <taxon>Fungi</taxon>
        <taxon>Dikarya</taxon>
        <taxon>Basidiomycota</taxon>
        <taxon>Agaricomycotina</taxon>
        <taxon>Agaricomycetes</taxon>
        <taxon>Polyporales</taxon>
        <taxon>Sparassidaceae</taxon>
        <taxon>Sparassis</taxon>
    </lineage>
</organism>
<comment type="caution">
    <text evidence="2">The sequence shown here is derived from an EMBL/GenBank/DDBJ whole genome shotgun (WGS) entry which is preliminary data.</text>
</comment>
<gene>
    <name evidence="2" type="ORF">SCP_0401490</name>
</gene>
<dbReference type="Proteomes" id="UP000287166">
    <property type="component" value="Unassembled WGS sequence"/>
</dbReference>
<dbReference type="OrthoDB" id="3527137at2759"/>
<protein>
    <recommendedName>
        <fullName evidence="1">DUF7770 domain-containing protein</fullName>
    </recommendedName>
</protein>
<evidence type="ECO:0000313" key="2">
    <source>
        <dbReference type="EMBL" id="GBE81776.1"/>
    </source>
</evidence>
<dbReference type="EMBL" id="BFAD01000004">
    <property type="protein sequence ID" value="GBE81776.1"/>
    <property type="molecule type" value="Genomic_DNA"/>
</dbReference>
<dbReference type="STRING" id="139825.A0A401GHV6"/>
<evidence type="ECO:0000313" key="3">
    <source>
        <dbReference type="Proteomes" id="UP000287166"/>
    </source>
</evidence>
<sequence>MATLFTKGLSEVDRSAVVTKVHLACSPVDISNPDSILHWAVSLELTETSSVIMDMIPAGIDGRTGVLVVSSSQERILEHSVEPFTISTANTATVNDLLSVIIDKKRHQYKYDDSGSGCRYWCTVVVDDWEQQGLVTPGAHNELENHISQLSGKNPARVPMPVRKGTFY</sequence>
<dbReference type="GeneID" id="38778693"/>
<dbReference type="Pfam" id="PF24968">
    <property type="entry name" value="DUF7770"/>
    <property type="match status" value="1"/>
</dbReference>
<keyword evidence="3" id="KW-1185">Reference proteome</keyword>
<proteinExistence type="predicted"/>
<dbReference type="InParanoid" id="A0A401GHV6"/>
<name>A0A401GHV6_9APHY</name>
<dbReference type="AlphaFoldDB" id="A0A401GHV6"/>
<dbReference type="InterPro" id="IPR056672">
    <property type="entry name" value="DUF7770"/>
</dbReference>
<evidence type="ECO:0000259" key="1">
    <source>
        <dbReference type="Pfam" id="PF24968"/>
    </source>
</evidence>